<keyword evidence="1" id="KW-0812">Transmembrane</keyword>
<keyword evidence="1" id="KW-0472">Membrane</keyword>
<evidence type="ECO:0000256" key="1">
    <source>
        <dbReference type="SAM" id="Phobius"/>
    </source>
</evidence>
<proteinExistence type="predicted"/>
<dbReference type="EMBL" id="SSND01000001">
    <property type="protein sequence ID" value="THD85898.1"/>
    <property type="molecule type" value="Genomic_DNA"/>
</dbReference>
<feature type="transmembrane region" description="Helical" evidence="1">
    <location>
        <begin position="20"/>
        <end position="42"/>
    </location>
</feature>
<dbReference type="OrthoDB" id="7667013at2"/>
<name>A0A4S3MTJ1_9RHOB</name>
<evidence type="ECO:0008006" key="4">
    <source>
        <dbReference type="Google" id="ProtNLM"/>
    </source>
</evidence>
<evidence type="ECO:0000313" key="2">
    <source>
        <dbReference type="EMBL" id="THD85898.1"/>
    </source>
</evidence>
<organism evidence="2 3">
    <name type="scientific">Aliigemmobacter aestuarii</name>
    <dbReference type="NCBI Taxonomy" id="1445661"/>
    <lineage>
        <taxon>Bacteria</taxon>
        <taxon>Pseudomonadati</taxon>
        <taxon>Pseudomonadota</taxon>
        <taxon>Alphaproteobacteria</taxon>
        <taxon>Rhodobacterales</taxon>
        <taxon>Paracoccaceae</taxon>
        <taxon>Aliigemmobacter</taxon>
    </lineage>
</organism>
<keyword evidence="1" id="KW-1133">Transmembrane helix</keyword>
<gene>
    <name evidence="2" type="ORF">E7811_07375</name>
</gene>
<keyword evidence="3" id="KW-1185">Reference proteome</keyword>
<dbReference type="AlphaFoldDB" id="A0A4S3MTJ1"/>
<dbReference type="Proteomes" id="UP000309450">
    <property type="component" value="Unassembled WGS sequence"/>
</dbReference>
<sequence>MDPDSSNRPRTNTSLWRLGILIWPFATGAVAINLFLLGLMWQAVGLPAITPVAALLWSLPLGIPATWASARWARSMIREAES</sequence>
<comment type="caution">
    <text evidence="2">The sequence shown here is derived from an EMBL/GenBank/DDBJ whole genome shotgun (WGS) entry which is preliminary data.</text>
</comment>
<reference evidence="2 3" key="1">
    <citation type="submission" date="2019-04" db="EMBL/GenBank/DDBJ databases">
        <title>Draft genome sequence of Gemmobacter aestuarii sp. nov.</title>
        <authorList>
            <person name="Hameed A."/>
            <person name="Lin S.-Y."/>
            <person name="Shahina M."/>
            <person name="Lai W.-A."/>
            <person name="Young C.-C."/>
        </authorList>
    </citation>
    <scope>NUCLEOTIDE SEQUENCE [LARGE SCALE GENOMIC DNA]</scope>
    <source>
        <strain evidence="2 3">CC-PW-75</strain>
    </source>
</reference>
<protein>
    <recommendedName>
        <fullName evidence="4">NnrT protein</fullName>
    </recommendedName>
</protein>
<feature type="transmembrane region" description="Helical" evidence="1">
    <location>
        <begin position="48"/>
        <end position="68"/>
    </location>
</feature>
<evidence type="ECO:0000313" key="3">
    <source>
        <dbReference type="Proteomes" id="UP000309450"/>
    </source>
</evidence>
<accession>A0A4S3MTJ1</accession>